<feature type="signal peptide" evidence="2">
    <location>
        <begin position="1"/>
        <end position="28"/>
    </location>
</feature>
<name>A0A0C3CUB3_HEBCY</name>
<gene>
    <name evidence="3" type="ORF">M413DRAFT_439364</name>
</gene>
<dbReference type="AlphaFoldDB" id="A0A0C3CUB3"/>
<keyword evidence="4" id="KW-1185">Reference proteome</keyword>
<reference evidence="3 4" key="1">
    <citation type="submission" date="2014-04" db="EMBL/GenBank/DDBJ databases">
        <authorList>
            <consortium name="DOE Joint Genome Institute"/>
            <person name="Kuo A."/>
            <person name="Gay G."/>
            <person name="Dore J."/>
            <person name="Kohler A."/>
            <person name="Nagy L.G."/>
            <person name="Floudas D."/>
            <person name="Copeland A."/>
            <person name="Barry K.W."/>
            <person name="Cichocki N."/>
            <person name="Veneault-Fourrey C."/>
            <person name="LaButti K."/>
            <person name="Lindquist E.A."/>
            <person name="Lipzen A."/>
            <person name="Lundell T."/>
            <person name="Morin E."/>
            <person name="Murat C."/>
            <person name="Sun H."/>
            <person name="Tunlid A."/>
            <person name="Henrissat B."/>
            <person name="Grigoriev I.V."/>
            <person name="Hibbett D.S."/>
            <person name="Martin F."/>
            <person name="Nordberg H.P."/>
            <person name="Cantor M.N."/>
            <person name="Hua S.X."/>
        </authorList>
    </citation>
    <scope>NUCLEOTIDE SEQUENCE [LARGE SCALE GENOMIC DNA]</scope>
    <source>
        <strain evidence="4">h7</strain>
    </source>
</reference>
<sequence length="269" mass="28699">MFHGQRPNWQSTLSLLITLHLLSRLLDRQKSAIPPLLLEDTAMLSESYTGTAASSPVTVQFEQHSPEPENIPPSSPHHVSVPLMDEPSLENVPIPVYPLPTKPFPVQPPPKIVTGFAPLLPLDKGGRKVRHWREANREIRGIAGGRWLARTWVGDKDSEHASFVTTSNSQPRATEDKASIGNVSLPKLSAVSISAPASLKALSKLKASSKSGSAVTSAAPSRAPSAIPESQSIPSTSAVRAPTKMRILQLAPSLSSEGGDSDMAAPRDA</sequence>
<reference evidence="4" key="2">
    <citation type="submission" date="2015-01" db="EMBL/GenBank/DDBJ databases">
        <title>Evolutionary Origins and Diversification of the Mycorrhizal Mutualists.</title>
        <authorList>
            <consortium name="DOE Joint Genome Institute"/>
            <consortium name="Mycorrhizal Genomics Consortium"/>
            <person name="Kohler A."/>
            <person name="Kuo A."/>
            <person name="Nagy L.G."/>
            <person name="Floudas D."/>
            <person name="Copeland A."/>
            <person name="Barry K.W."/>
            <person name="Cichocki N."/>
            <person name="Veneault-Fourrey C."/>
            <person name="LaButti K."/>
            <person name="Lindquist E.A."/>
            <person name="Lipzen A."/>
            <person name="Lundell T."/>
            <person name="Morin E."/>
            <person name="Murat C."/>
            <person name="Riley R."/>
            <person name="Ohm R."/>
            <person name="Sun H."/>
            <person name="Tunlid A."/>
            <person name="Henrissat B."/>
            <person name="Grigoriev I.V."/>
            <person name="Hibbett D.S."/>
            <person name="Martin F."/>
        </authorList>
    </citation>
    <scope>NUCLEOTIDE SEQUENCE [LARGE SCALE GENOMIC DNA]</scope>
    <source>
        <strain evidence="4">h7</strain>
    </source>
</reference>
<dbReference type="STRING" id="686832.A0A0C3CUB3"/>
<keyword evidence="2" id="KW-0732">Signal</keyword>
<dbReference type="HOGENOM" id="CLU_1034609_0_0_1"/>
<accession>A0A0C3CUB3</accession>
<evidence type="ECO:0000313" key="3">
    <source>
        <dbReference type="EMBL" id="KIM47694.1"/>
    </source>
</evidence>
<feature type="compositionally biased region" description="Low complexity" evidence="1">
    <location>
        <begin position="210"/>
        <end position="230"/>
    </location>
</feature>
<evidence type="ECO:0000256" key="2">
    <source>
        <dbReference type="SAM" id="SignalP"/>
    </source>
</evidence>
<evidence type="ECO:0000313" key="4">
    <source>
        <dbReference type="Proteomes" id="UP000053424"/>
    </source>
</evidence>
<protein>
    <submittedName>
        <fullName evidence="3">Uncharacterized protein</fullName>
    </submittedName>
</protein>
<feature type="region of interest" description="Disordered" evidence="1">
    <location>
        <begin position="210"/>
        <end position="241"/>
    </location>
</feature>
<organism evidence="3 4">
    <name type="scientific">Hebeloma cylindrosporum</name>
    <dbReference type="NCBI Taxonomy" id="76867"/>
    <lineage>
        <taxon>Eukaryota</taxon>
        <taxon>Fungi</taxon>
        <taxon>Dikarya</taxon>
        <taxon>Basidiomycota</taxon>
        <taxon>Agaricomycotina</taxon>
        <taxon>Agaricomycetes</taxon>
        <taxon>Agaricomycetidae</taxon>
        <taxon>Agaricales</taxon>
        <taxon>Agaricineae</taxon>
        <taxon>Hymenogastraceae</taxon>
        <taxon>Hebeloma</taxon>
    </lineage>
</organism>
<proteinExistence type="predicted"/>
<dbReference type="Proteomes" id="UP000053424">
    <property type="component" value="Unassembled WGS sequence"/>
</dbReference>
<evidence type="ECO:0000256" key="1">
    <source>
        <dbReference type="SAM" id="MobiDB-lite"/>
    </source>
</evidence>
<dbReference type="EMBL" id="KN831769">
    <property type="protein sequence ID" value="KIM47694.1"/>
    <property type="molecule type" value="Genomic_DNA"/>
</dbReference>
<dbReference type="OrthoDB" id="3229208at2759"/>
<feature type="chain" id="PRO_5002176200" evidence="2">
    <location>
        <begin position="29"/>
        <end position="269"/>
    </location>
</feature>